<evidence type="ECO:0000256" key="1">
    <source>
        <dbReference type="ARBA" id="ARBA00004651"/>
    </source>
</evidence>
<protein>
    <submittedName>
        <fullName evidence="8">Membrane protein</fullName>
    </submittedName>
</protein>
<evidence type="ECO:0000256" key="3">
    <source>
        <dbReference type="ARBA" id="ARBA00022692"/>
    </source>
</evidence>
<keyword evidence="9" id="KW-1185">Reference proteome</keyword>
<evidence type="ECO:0000256" key="4">
    <source>
        <dbReference type="ARBA" id="ARBA00022989"/>
    </source>
</evidence>
<keyword evidence="2" id="KW-1003">Cell membrane</keyword>
<evidence type="ECO:0000256" key="5">
    <source>
        <dbReference type="ARBA" id="ARBA00023136"/>
    </source>
</evidence>
<keyword evidence="3 6" id="KW-0812">Transmembrane</keyword>
<comment type="caution">
    <text evidence="8">The sequence shown here is derived from an EMBL/GenBank/DDBJ whole genome shotgun (WGS) entry which is preliminary data.</text>
</comment>
<keyword evidence="4 6" id="KW-1133">Transmembrane helix</keyword>
<evidence type="ECO:0000259" key="7">
    <source>
        <dbReference type="Pfam" id="PF13396"/>
    </source>
</evidence>
<evidence type="ECO:0000313" key="8">
    <source>
        <dbReference type="EMBL" id="GGH99649.1"/>
    </source>
</evidence>
<reference evidence="9" key="1">
    <citation type="journal article" date="2019" name="Int. J. Syst. Evol. Microbiol.">
        <title>The Global Catalogue of Microorganisms (GCM) 10K type strain sequencing project: providing services to taxonomists for standard genome sequencing and annotation.</title>
        <authorList>
            <consortium name="The Broad Institute Genomics Platform"/>
            <consortium name="The Broad Institute Genome Sequencing Center for Infectious Disease"/>
            <person name="Wu L."/>
            <person name="Ma J."/>
        </authorList>
    </citation>
    <scope>NUCLEOTIDE SEQUENCE [LARGE SCALE GENOMIC DNA]</scope>
    <source>
        <strain evidence="9">CGMCC 1.12778</strain>
    </source>
</reference>
<keyword evidence="5 6" id="KW-0472">Membrane</keyword>
<feature type="domain" description="Cardiolipin synthase N-terminal" evidence="7">
    <location>
        <begin position="24"/>
        <end position="67"/>
    </location>
</feature>
<name>A0ABQ2AZF5_9MICC</name>
<dbReference type="Pfam" id="PF13396">
    <property type="entry name" value="PLDc_N"/>
    <property type="match status" value="1"/>
</dbReference>
<comment type="subcellular location">
    <subcellularLocation>
        <location evidence="1">Cell membrane</location>
        <topology evidence="1">Multi-pass membrane protein</topology>
    </subcellularLocation>
</comment>
<dbReference type="InterPro" id="IPR027379">
    <property type="entry name" value="CLS_N"/>
</dbReference>
<proteinExistence type="predicted"/>
<sequence>MSFWENFWNLVWWFFCFYAFFAFLWALFAVFGDLFRDDKLNGWWKALWIVFLAFVPFLGLLVYLIARGKGMTERSMQRAQMNREAADSYIRSVATASPTEEIAKARALLASGTISTDEFDRIKDKVLA</sequence>
<evidence type="ECO:0000256" key="6">
    <source>
        <dbReference type="SAM" id="Phobius"/>
    </source>
</evidence>
<dbReference type="RefSeq" id="WP_188572839.1">
    <property type="nucleotide sequence ID" value="NZ_BMFW01000022.1"/>
</dbReference>
<evidence type="ECO:0000256" key="2">
    <source>
        <dbReference type="ARBA" id="ARBA00022475"/>
    </source>
</evidence>
<evidence type="ECO:0000313" key="9">
    <source>
        <dbReference type="Proteomes" id="UP000643279"/>
    </source>
</evidence>
<accession>A0ABQ2AZF5</accession>
<dbReference type="EMBL" id="BMFW01000022">
    <property type="protein sequence ID" value="GGH99649.1"/>
    <property type="molecule type" value="Genomic_DNA"/>
</dbReference>
<feature type="transmembrane region" description="Helical" evidence="6">
    <location>
        <begin position="43"/>
        <end position="66"/>
    </location>
</feature>
<gene>
    <name evidence="8" type="ORF">GCM10007170_34970</name>
</gene>
<organism evidence="8 9">
    <name type="scientific">Arthrobacter liuii</name>
    <dbReference type="NCBI Taxonomy" id="1476996"/>
    <lineage>
        <taxon>Bacteria</taxon>
        <taxon>Bacillati</taxon>
        <taxon>Actinomycetota</taxon>
        <taxon>Actinomycetes</taxon>
        <taxon>Micrococcales</taxon>
        <taxon>Micrococcaceae</taxon>
        <taxon>Arthrobacter</taxon>
    </lineage>
</organism>
<dbReference type="Proteomes" id="UP000643279">
    <property type="component" value="Unassembled WGS sequence"/>
</dbReference>
<feature type="transmembrane region" description="Helical" evidence="6">
    <location>
        <begin position="7"/>
        <end position="31"/>
    </location>
</feature>